<reference evidence="1 2" key="1">
    <citation type="journal article" date="2022" name="G3 (Bethesda)">
        <title>Whole-genome sequence and methylome profiling of the almond [Prunus dulcis (Mill.) D.A. Webb] cultivar 'Nonpareil'.</title>
        <authorList>
            <person name="D'Amico-Willman K.M."/>
            <person name="Ouma W.Z."/>
            <person name="Meulia T."/>
            <person name="Sideli G.M."/>
            <person name="Gradziel T.M."/>
            <person name="Fresnedo-Ramirez J."/>
        </authorList>
    </citation>
    <scope>NUCLEOTIDE SEQUENCE [LARGE SCALE GENOMIC DNA]</scope>
    <source>
        <strain evidence="1">Clone GOH B32 T37-40</strain>
    </source>
</reference>
<proteinExistence type="predicted"/>
<dbReference type="EMBL" id="JAJFAZ020000003">
    <property type="protein sequence ID" value="KAI5338550.1"/>
    <property type="molecule type" value="Genomic_DNA"/>
</dbReference>
<sequence length="124" mass="13964">MEIGQPSYRKLGFDAGANDEQLALNLDLIESFVTRPTCASLLTSNVLPSTTTLVCCPVPSDLEIRSCARFQWQPRTLPKVPSAQPGKDYMKSKVCRLGTYQLRDSNGKPLPHTWNANHLKYYYE</sequence>
<keyword evidence="2" id="KW-1185">Reference proteome</keyword>
<evidence type="ECO:0000313" key="2">
    <source>
        <dbReference type="Proteomes" id="UP001054821"/>
    </source>
</evidence>
<dbReference type="AlphaFoldDB" id="A0AAD4W7V3"/>
<comment type="caution">
    <text evidence="1">The sequence shown here is derived from an EMBL/GenBank/DDBJ whole genome shotgun (WGS) entry which is preliminary data.</text>
</comment>
<gene>
    <name evidence="1" type="ORF">L3X38_017821</name>
</gene>
<protein>
    <submittedName>
        <fullName evidence="1">Uncharacterized protein</fullName>
    </submittedName>
</protein>
<accession>A0AAD4W7V3</accession>
<evidence type="ECO:0000313" key="1">
    <source>
        <dbReference type="EMBL" id="KAI5338550.1"/>
    </source>
</evidence>
<name>A0AAD4W7V3_PRUDU</name>
<dbReference type="Proteomes" id="UP001054821">
    <property type="component" value="Chromosome 3"/>
</dbReference>
<organism evidence="1 2">
    <name type="scientific">Prunus dulcis</name>
    <name type="common">Almond</name>
    <name type="synonym">Amygdalus dulcis</name>
    <dbReference type="NCBI Taxonomy" id="3755"/>
    <lineage>
        <taxon>Eukaryota</taxon>
        <taxon>Viridiplantae</taxon>
        <taxon>Streptophyta</taxon>
        <taxon>Embryophyta</taxon>
        <taxon>Tracheophyta</taxon>
        <taxon>Spermatophyta</taxon>
        <taxon>Magnoliopsida</taxon>
        <taxon>eudicotyledons</taxon>
        <taxon>Gunneridae</taxon>
        <taxon>Pentapetalae</taxon>
        <taxon>rosids</taxon>
        <taxon>fabids</taxon>
        <taxon>Rosales</taxon>
        <taxon>Rosaceae</taxon>
        <taxon>Amygdaloideae</taxon>
        <taxon>Amygdaleae</taxon>
        <taxon>Prunus</taxon>
    </lineage>
</organism>